<dbReference type="AlphaFoldDB" id="A0A229UG12"/>
<dbReference type="OrthoDB" id="9771198at2"/>
<sequence>MKWWGRFEGYQASMLHRDLVSGFIVGIIAIPLGMAFAIASGVKPEYGIYTTIVAGILISLLGGSRFQIGGPTGAFIPIVLGVVVQYGYENLLIAGMLAGVILILMGVLRLGVLISYIPRPVTIGFTSGIAVIIFSGQISPFLGLSGLVRHEDFISNMREIGTHLATLNGWSIATALISLSALLIMPKVSSKIPGSLVGLVLSTVVAALWFNGNVATIGSVYGGIPSTLPHITLPNLSIDKVKELLQPALVIAILGGIESLLSAVVADGMTGSRHNSNKELIGQGIANLMTPLFGGIPATGAIARTATNIKNGAASPFSGMIHGVVVLLILLLCAPMASAIPLASMAPILMVVAWNMSERKEFIHILKMKTGDSIVLVITFLLTVFTDLTTAVEVGLLLAAILFIKRLGDHFTVFKVLPDPQLKHEKVKEYMVQDTHDCPQLSIFTMEGPLFFGSADRFKQRIMEVLSPEPRMILLRMGKMPFMDSTGASHLSDVIRHIQSTGGKVFISGIRSQPRAYLKKTGLDLSIGPDHFFDHTGEAIDHALKQLDYNKCLHCKHRAFRECSGLSNPLNQEESVSKLQVPYEADTVR</sequence>
<evidence type="ECO:0000256" key="4">
    <source>
        <dbReference type="ARBA" id="ARBA00023136"/>
    </source>
</evidence>
<evidence type="ECO:0000313" key="8">
    <source>
        <dbReference type="Proteomes" id="UP000215509"/>
    </source>
</evidence>
<feature type="transmembrane region" description="Helical" evidence="5">
    <location>
        <begin position="160"/>
        <end position="184"/>
    </location>
</feature>
<feature type="transmembrane region" description="Helical" evidence="5">
    <location>
        <begin position="70"/>
        <end position="88"/>
    </location>
</feature>
<dbReference type="Proteomes" id="UP000215509">
    <property type="component" value="Unassembled WGS sequence"/>
</dbReference>
<evidence type="ECO:0000259" key="6">
    <source>
        <dbReference type="PROSITE" id="PS50801"/>
    </source>
</evidence>
<dbReference type="Gene3D" id="3.30.750.24">
    <property type="entry name" value="STAS domain"/>
    <property type="match status" value="1"/>
</dbReference>
<protein>
    <submittedName>
        <fullName evidence="7">Sodium-independent anion transporter</fullName>
    </submittedName>
</protein>
<dbReference type="PROSITE" id="PS50801">
    <property type="entry name" value="STAS"/>
    <property type="match status" value="1"/>
</dbReference>
<feature type="domain" description="STAS" evidence="6">
    <location>
        <begin position="431"/>
        <end position="543"/>
    </location>
</feature>
<keyword evidence="8" id="KW-1185">Reference proteome</keyword>
<organism evidence="7 8">
    <name type="scientific">Paenibacillus rigui</name>
    <dbReference type="NCBI Taxonomy" id="554312"/>
    <lineage>
        <taxon>Bacteria</taxon>
        <taxon>Bacillati</taxon>
        <taxon>Bacillota</taxon>
        <taxon>Bacilli</taxon>
        <taxon>Bacillales</taxon>
        <taxon>Paenibacillaceae</taxon>
        <taxon>Paenibacillus</taxon>
    </lineage>
</organism>
<dbReference type="InterPro" id="IPR036513">
    <property type="entry name" value="STAS_dom_sf"/>
</dbReference>
<evidence type="ECO:0000256" key="3">
    <source>
        <dbReference type="ARBA" id="ARBA00022989"/>
    </source>
</evidence>
<feature type="transmembrane region" description="Helical" evidence="5">
    <location>
        <begin position="46"/>
        <end position="63"/>
    </location>
</feature>
<dbReference type="EMBL" id="NMQW01000080">
    <property type="protein sequence ID" value="OXM82318.1"/>
    <property type="molecule type" value="Genomic_DNA"/>
</dbReference>
<name>A0A229UG12_9BACL</name>
<accession>A0A229UG12</accession>
<evidence type="ECO:0000256" key="2">
    <source>
        <dbReference type="ARBA" id="ARBA00022692"/>
    </source>
</evidence>
<dbReference type="GO" id="GO:0055085">
    <property type="term" value="P:transmembrane transport"/>
    <property type="evidence" value="ECO:0007669"/>
    <property type="project" value="InterPro"/>
</dbReference>
<keyword evidence="3 5" id="KW-1133">Transmembrane helix</keyword>
<evidence type="ECO:0000256" key="1">
    <source>
        <dbReference type="ARBA" id="ARBA00004141"/>
    </source>
</evidence>
<dbReference type="InterPro" id="IPR002645">
    <property type="entry name" value="STAS_dom"/>
</dbReference>
<keyword evidence="4 5" id="KW-0472">Membrane</keyword>
<reference evidence="7 8" key="1">
    <citation type="submission" date="2017-07" db="EMBL/GenBank/DDBJ databases">
        <title>Genome sequencing and assembly of Paenibacillus rigui.</title>
        <authorList>
            <person name="Mayilraj S."/>
        </authorList>
    </citation>
    <scope>NUCLEOTIDE SEQUENCE [LARGE SCALE GENOMIC DNA]</scope>
    <source>
        <strain evidence="7 8">JCM 16352</strain>
    </source>
</reference>
<feature type="transmembrane region" description="Helical" evidence="5">
    <location>
        <begin position="285"/>
        <end position="303"/>
    </location>
</feature>
<feature type="transmembrane region" description="Helical" evidence="5">
    <location>
        <begin position="196"/>
        <end position="224"/>
    </location>
</feature>
<evidence type="ECO:0000313" key="7">
    <source>
        <dbReference type="EMBL" id="OXM82318.1"/>
    </source>
</evidence>
<feature type="transmembrane region" description="Helical" evidence="5">
    <location>
        <begin position="374"/>
        <end position="404"/>
    </location>
</feature>
<feature type="transmembrane region" description="Helical" evidence="5">
    <location>
        <begin position="129"/>
        <end position="148"/>
    </location>
</feature>
<feature type="transmembrane region" description="Helical" evidence="5">
    <location>
        <begin position="323"/>
        <end position="353"/>
    </location>
</feature>
<keyword evidence="2 5" id="KW-0812">Transmembrane</keyword>
<dbReference type="PANTHER" id="PTHR11814">
    <property type="entry name" value="SULFATE TRANSPORTER"/>
    <property type="match status" value="1"/>
</dbReference>
<dbReference type="GO" id="GO:0016020">
    <property type="term" value="C:membrane"/>
    <property type="evidence" value="ECO:0007669"/>
    <property type="project" value="UniProtKB-SubCell"/>
</dbReference>
<dbReference type="SUPFAM" id="SSF52091">
    <property type="entry name" value="SpoIIaa-like"/>
    <property type="match status" value="1"/>
</dbReference>
<proteinExistence type="predicted"/>
<dbReference type="RefSeq" id="WP_094018845.1">
    <property type="nucleotide sequence ID" value="NZ_NMQW01000080.1"/>
</dbReference>
<dbReference type="Pfam" id="PF00916">
    <property type="entry name" value="Sulfate_transp"/>
    <property type="match status" value="1"/>
</dbReference>
<evidence type="ECO:0000256" key="5">
    <source>
        <dbReference type="SAM" id="Phobius"/>
    </source>
</evidence>
<feature type="transmembrane region" description="Helical" evidence="5">
    <location>
        <begin position="20"/>
        <end position="40"/>
    </location>
</feature>
<feature type="transmembrane region" description="Helical" evidence="5">
    <location>
        <begin position="244"/>
        <end position="265"/>
    </location>
</feature>
<dbReference type="Pfam" id="PF01740">
    <property type="entry name" value="STAS"/>
    <property type="match status" value="1"/>
</dbReference>
<comment type="subcellular location">
    <subcellularLocation>
        <location evidence="1">Membrane</location>
        <topology evidence="1">Multi-pass membrane protein</topology>
    </subcellularLocation>
</comment>
<dbReference type="CDD" id="cd07042">
    <property type="entry name" value="STAS_SulP_like_sulfate_transporter"/>
    <property type="match status" value="1"/>
</dbReference>
<dbReference type="InterPro" id="IPR011547">
    <property type="entry name" value="SLC26A/SulP_dom"/>
</dbReference>
<comment type="caution">
    <text evidence="7">The sequence shown here is derived from an EMBL/GenBank/DDBJ whole genome shotgun (WGS) entry which is preliminary data.</text>
</comment>
<gene>
    <name evidence="7" type="ORF">CF651_31575</name>
</gene>
<dbReference type="InterPro" id="IPR001902">
    <property type="entry name" value="SLC26A/SulP_fam"/>
</dbReference>
<dbReference type="NCBIfam" id="TIGR00815">
    <property type="entry name" value="sulP"/>
    <property type="match status" value="1"/>
</dbReference>
<feature type="transmembrane region" description="Helical" evidence="5">
    <location>
        <begin position="94"/>
        <end position="117"/>
    </location>
</feature>